<sequence length="257" mass="28148">MSRDEQAKRGGKGVAKPSSTASPVSAALRHFLKSYEEHCVESESRISPSVRQDILHCIEKDKNITKLTLAFPENTPGEHVSCSLRPLLRAVRDTRYTHGRELTVLDLSPRQQDIADLCLLLEKRGLTVYPFRQLELLDCTLDLWSLGRLGRAVTLSSLTSLCLDYTHVGEEGLGALLRGLEGDNHVLSLSLCYCSLGPSCGTLLAALVSSSAVRDLYVNGNDLQCEGATELVNVLVKHEERIALEEPNTLIAQPTGK</sequence>
<dbReference type="Gene3D" id="3.80.10.10">
    <property type="entry name" value="Ribonuclease Inhibitor"/>
    <property type="match status" value="1"/>
</dbReference>
<dbReference type="SUPFAM" id="SSF52047">
    <property type="entry name" value="RNI-like"/>
    <property type="match status" value="1"/>
</dbReference>
<dbReference type="InterPro" id="IPR032675">
    <property type="entry name" value="LRR_dom_sf"/>
</dbReference>
<dbReference type="EMBL" id="JAINUF010000003">
    <property type="protein sequence ID" value="KAJ8368133.1"/>
    <property type="molecule type" value="Genomic_DNA"/>
</dbReference>
<name>A0A9Q1J5N0_SYNKA</name>
<dbReference type="OrthoDB" id="120976at2759"/>
<gene>
    <name evidence="2" type="ORF">SKAU_G00081610</name>
</gene>
<dbReference type="SMART" id="SM00368">
    <property type="entry name" value="LRR_RI"/>
    <property type="match status" value="2"/>
</dbReference>
<evidence type="ECO:0000313" key="2">
    <source>
        <dbReference type="EMBL" id="KAJ8368133.1"/>
    </source>
</evidence>
<protein>
    <submittedName>
        <fullName evidence="2">Uncharacterized protein</fullName>
    </submittedName>
</protein>
<dbReference type="AlphaFoldDB" id="A0A9Q1J5N0"/>
<evidence type="ECO:0000256" key="1">
    <source>
        <dbReference type="SAM" id="MobiDB-lite"/>
    </source>
</evidence>
<dbReference type="Proteomes" id="UP001152622">
    <property type="component" value="Chromosome 3"/>
</dbReference>
<keyword evidence="3" id="KW-1185">Reference proteome</keyword>
<reference evidence="2" key="1">
    <citation type="journal article" date="2023" name="Science">
        <title>Genome structures resolve the early diversification of teleost fishes.</title>
        <authorList>
            <person name="Parey E."/>
            <person name="Louis A."/>
            <person name="Montfort J."/>
            <person name="Bouchez O."/>
            <person name="Roques C."/>
            <person name="Iampietro C."/>
            <person name="Lluch J."/>
            <person name="Castinel A."/>
            <person name="Donnadieu C."/>
            <person name="Desvignes T."/>
            <person name="Floi Bucao C."/>
            <person name="Jouanno E."/>
            <person name="Wen M."/>
            <person name="Mejri S."/>
            <person name="Dirks R."/>
            <person name="Jansen H."/>
            <person name="Henkel C."/>
            <person name="Chen W.J."/>
            <person name="Zahm M."/>
            <person name="Cabau C."/>
            <person name="Klopp C."/>
            <person name="Thompson A.W."/>
            <person name="Robinson-Rechavi M."/>
            <person name="Braasch I."/>
            <person name="Lecointre G."/>
            <person name="Bobe J."/>
            <person name="Postlethwait J.H."/>
            <person name="Berthelot C."/>
            <person name="Roest Crollius H."/>
            <person name="Guiguen Y."/>
        </authorList>
    </citation>
    <scope>NUCLEOTIDE SEQUENCE</scope>
    <source>
        <strain evidence="2">WJC10195</strain>
    </source>
</reference>
<evidence type="ECO:0000313" key="3">
    <source>
        <dbReference type="Proteomes" id="UP001152622"/>
    </source>
</evidence>
<feature type="region of interest" description="Disordered" evidence="1">
    <location>
        <begin position="1"/>
        <end position="22"/>
    </location>
</feature>
<accession>A0A9Q1J5N0</accession>
<organism evidence="2 3">
    <name type="scientific">Synaphobranchus kaupii</name>
    <name type="common">Kaup's arrowtooth eel</name>
    <dbReference type="NCBI Taxonomy" id="118154"/>
    <lineage>
        <taxon>Eukaryota</taxon>
        <taxon>Metazoa</taxon>
        <taxon>Chordata</taxon>
        <taxon>Craniata</taxon>
        <taxon>Vertebrata</taxon>
        <taxon>Euteleostomi</taxon>
        <taxon>Actinopterygii</taxon>
        <taxon>Neopterygii</taxon>
        <taxon>Teleostei</taxon>
        <taxon>Anguilliformes</taxon>
        <taxon>Synaphobranchidae</taxon>
        <taxon>Synaphobranchus</taxon>
    </lineage>
</organism>
<comment type="caution">
    <text evidence="2">The sequence shown here is derived from an EMBL/GenBank/DDBJ whole genome shotgun (WGS) entry which is preliminary data.</text>
</comment>
<proteinExistence type="predicted"/>